<dbReference type="GO" id="GO:0005975">
    <property type="term" value="P:carbohydrate metabolic process"/>
    <property type="evidence" value="ECO:0007669"/>
    <property type="project" value="InterPro"/>
</dbReference>
<dbReference type="PANTHER" id="PTHR33886">
    <property type="entry name" value="UNSATURATED RHAMNOGALACTURONAN HYDROLASE (EUROFUNG)"/>
    <property type="match status" value="1"/>
</dbReference>
<dbReference type="GO" id="GO:0016787">
    <property type="term" value="F:hydrolase activity"/>
    <property type="evidence" value="ECO:0007669"/>
    <property type="project" value="UniProtKB-KW"/>
</dbReference>
<keyword evidence="1" id="KW-0378">Hydrolase</keyword>
<dbReference type="Pfam" id="PF07470">
    <property type="entry name" value="Glyco_hydro_88"/>
    <property type="match status" value="1"/>
</dbReference>
<dbReference type="InterPro" id="IPR008928">
    <property type="entry name" value="6-hairpin_glycosidase_sf"/>
</dbReference>
<organism evidence="2 3">
    <name type="scientific">Asticcacaulis excentricus</name>
    <dbReference type="NCBI Taxonomy" id="78587"/>
    <lineage>
        <taxon>Bacteria</taxon>
        <taxon>Pseudomonadati</taxon>
        <taxon>Pseudomonadota</taxon>
        <taxon>Alphaproteobacteria</taxon>
        <taxon>Caulobacterales</taxon>
        <taxon>Caulobacteraceae</taxon>
        <taxon>Asticcacaulis</taxon>
    </lineage>
</organism>
<reference evidence="3" key="2">
    <citation type="journal article" date="2017" name="Plant Physiol. Biochem.">
        <title>Differential oxidative and antioxidative response of duckweed Lemna minor toward plant growth promoting/inhibiting bacteria.</title>
        <authorList>
            <person name="Ishizawa H."/>
            <person name="Kuroda M."/>
            <person name="Morikawa M."/>
            <person name="Ike M."/>
        </authorList>
    </citation>
    <scope>NUCLEOTIDE SEQUENCE [LARGE SCALE GENOMIC DNA]</scope>
    <source>
        <strain evidence="3">M6</strain>
    </source>
</reference>
<dbReference type="InterPro" id="IPR052043">
    <property type="entry name" value="PolySaccharide_Degr_Enz"/>
</dbReference>
<proteinExistence type="predicted"/>
<sequence length="398" mass="45753">MTAQILKKPVNTNNQVLTPTDPFNIHPLLQHQSAALDADRDDYRRAIDLLIDNLIHIEDTSGEFLLRLTDGRVIDTKAWHGFEWTQGIGLYGMYKVWEMTGDKKAWDIMINWFEDRFKEGSPSRNINTVAPFLTLAYLFERTGDRRYLPYLDVWAEWVYNDLPRTEEGGFQHIVYNSVNNQQLWDDTLMMSVVPLAKIGLLLNRPHYVEEAKRQFLIHIKYLTDRKTGLWFHGWTFDGRHNFANALWGRGNSWVTIVIPEFIELLNLPKDDAFRMFLIETLEAQVKALAKVQAPSGLWRTILDDETSYEEAAASAGFAYGILKAVRKGYISREYEAIGIKAAKAVRAHINSAGELTQVSFGTPVFNSIQEYKDIPLTSMPFGQAMALLTMGEFLYRFI</sequence>
<dbReference type="InterPro" id="IPR010905">
    <property type="entry name" value="Glyco_hydro_88"/>
</dbReference>
<evidence type="ECO:0000256" key="1">
    <source>
        <dbReference type="ARBA" id="ARBA00022801"/>
    </source>
</evidence>
<name>A0A3G9G260_9CAUL</name>
<dbReference type="EMBL" id="AP018827">
    <property type="protein sequence ID" value="BBF81412.1"/>
    <property type="molecule type" value="Genomic_DNA"/>
</dbReference>
<dbReference type="Proteomes" id="UP000278756">
    <property type="component" value="Chromosome 1"/>
</dbReference>
<evidence type="ECO:0000313" key="3">
    <source>
        <dbReference type="Proteomes" id="UP000278756"/>
    </source>
</evidence>
<accession>A0A3G9G260</accession>
<dbReference type="InterPro" id="IPR012341">
    <property type="entry name" value="6hp_glycosidase-like_sf"/>
</dbReference>
<dbReference type="AlphaFoldDB" id="A0A3G9G260"/>
<gene>
    <name evidence="2" type="ORF">EM6_2010</name>
</gene>
<dbReference type="RefSeq" id="WP_232037047.1">
    <property type="nucleotide sequence ID" value="NZ_AP018827.1"/>
</dbReference>
<evidence type="ECO:0000313" key="2">
    <source>
        <dbReference type="EMBL" id="BBF81412.1"/>
    </source>
</evidence>
<dbReference type="Gene3D" id="1.50.10.10">
    <property type="match status" value="1"/>
</dbReference>
<dbReference type="PANTHER" id="PTHR33886:SF8">
    <property type="entry name" value="UNSATURATED RHAMNOGALACTURONAN HYDROLASE (EUROFUNG)"/>
    <property type="match status" value="1"/>
</dbReference>
<reference evidence="3" key="1">
    <citation type="journal article" date="2017" name="Biotechnol. Biofuels">
        <title>Evaluation of environmental bacterial communities as a factor affecting the growth of duckweed Lemna minor.</title>
        <authorList>
            <person name="Ishizawa H."/>
            <person name="Kuroda M."/>
            <person name="Morikawa M."/>
            <person name="Ike M."/>
        </authorList>
    </citation>
    <scope>NUCLEOTIDE SEQUENCE [LARGE SCALE GENOMIC DNA]</scope>
    <source>
        <strain evidence="3">M6</strain>
    </source>
</reference>
<dbReference type="SUPFAM" id="SSF48208">
    <property type="entry name" value="Six-hairpin glycosidases"/>
    <property type="match status" value="1"/>
</dbReference>
<protein>
    <submittedName>
        <fullName evidence="2">Rhamnogalacturonides degradation protein RhiN</fullName>
    </submittedName>
</protein>